<evidence type="ECO:0008006" key="4">
    <source>
        <dbReference type="Google" id="ProtNLM"/>
    </source>
</evidence>
<evidence type="ECO:0000313" key="3">
    <source>
        <dbReference type="Proteomes" id="UP001143543"/>
    </source>
</evidence>
<dbReference type="InterPro" id="IPR011990">
    <property type="entry name" value="TPR-like_helical_dom_sf"/>
</dbReference>
<dbReference type="EMBL" id="BRVO01000003">
    <property type="protein sequence ID" value="GLB50502.1"/>
    <property type="molecule type" value="Genomic_DNA"/>
</dbReference>
<proteinExistence type="predicted"/>
<accession>A0ABQ5MNE8</accession>
<keyword evidence="3" id="KW-1185">Reference proteome</keyword>
<dbReference type="RefSeq" id="WP_281766129.1">
    <property type="nucleotide sequence ID" value="NZ_BRVO01000003.1"/>
</dbReference>
<dbReference type="SUPFAM" id="SSF81901">
    <property type="entry name" value="HCP-like"/>
    <property type="match status" value="1"/>
</dbReference>
<evidence type="ECO:0000256" key="1">
    <source>
        <dbReference type="SAM" id="MobiDB-lite"/>
    </source>
</evidence>
<reference evidence="2" key="1">
    <citation type="submission" date="2022-07" db="EMBL/GenBank/DDBJ databases">
        <title>Taxonomy of Novel Oxalotrophic and Methylotrophic Bacteria.</title>
        <authorList>
            <person name="Sahin N."/>
            <person name="Tani A."/>
        </authorList>
    </citation>
    <scope>NUCLEOTIDE SEQUENCE</scope>
    <source>
        <strain evidence="2">Y10</strain>
    </source>
</reference>
<dbReference type="InterPro" id="IPR019734">
    <property type="entry name" value="TPR_rpt"/>
</dbReference>
<sequence length="184" mass="21760">MTSIDKYLFQAMDNYPYSLEETLESLDYALSYDENNTMALCLYGRLYAEQLQKYEEAKMYFQKALSIDINALEIYPYYLDTLLYNEDFDEAEKLIAFALTVKGVNKIEVKLREVLLYEMKQDLEKALELSKKLRLYVFSADWSSMIDETEKRIKQKVKIILGKPAKKKKKKKKDDTSKKEEETN</sequence>
<dbReference type="Proteomes" id="UP001143543">
    <property type="component" value="Unassembled WGS sequence"/>
</dbReference>
<evidence type="ECO:0000313" key="2">
    <source>
        <dbReference type="EMBL" id="GLB50502.1"/>
    </source>
</evidence>
<protein>
    <recommendedName>
        <fullName evidence="4">Tetratricopeptide repeat protein</fullName>
    </recommendedName>
</protein>
<name>A0ABQ5MNE8_9FLAO</name>
<comment type="caution">
    <text evidence="2">The sequence shown here is derived from an EMBL/GenBank/DDBJ whole genome shotgun (WGS) entry which is preliminary data.</text>
</comment>
<organism evidence="2 3">
    <name type="scientific">Neptunitalea lumnitzerae</name>
    <dbReference type="NCBI Taxonomy" id="2965509"/>
    <lineage>
        <taxon>Bacteria</taxon>
        <taxon>Pseudomonadati</taxon>
        <taxon>Bacteroidota</taxon>
        <taxon>Flavobacteriia</taxon>
        <taxon>Flavobacteriales</taxon>
        <taxon>Flavobacteriaceae</taxon>
        <taxon>Neptunitalea</taxon>
    </lineage>
</organism>
<feature type="region of interest" description="Disordered" evidence="1">
    <location>
        <begin position="164"/>
        <end position="184"/>
    </location>
</feature>
<gene>
    <name evidence="2" type="ORF">Y10_28700</name>
</gene>
<dbReference type="Pfam" id="PF13181">
    <property type="entry name" value="TPR_8"/>
    <property type="match status" value="1"/>
</dbReference>
<feature type="compositionally biased region" description="Basic and acidic residues" evidence="1">
    <location>
        <begin position="173"/>
        <end position="184"/>
    </location>
</feature>
<dbReference type="Gene3D" id="1.25.40.10">
    <property type="entry name" value="Tetratricopeptide repeat domain"/>
    <property type="match status" value="1"/>
</dbReference>